<dbReference type="Proteomes" id="UP001526446">
    <property type="component" value="Unassembled WGS sequence"/>
</dbReference>
<reference evidence="3 4" key="1">
    <citation type="submission" date="2022-11" db="EMBL/GenBank/DDBJ databases">
        <title>Genome sequencing of Acetobacter type strain.</title>
        <authorList>
            <person name="Heo J."/>
            <person name="Lee D."/>
            <person name="Han B.-H."/>
            <person name="Hong S.-B."/>
            <person name="Kwon S.-W."/>
        </authorList>
    </citation>
    <scope>NUCLEOTIDE SEQUENCE [LARGE SCALE GENOMIC DNA]</scope>
    <source>
        <strain evidence="3 4">KACC 21251</strain>
    </source>
</reference>
<evidence type="ECO:0000259" key="1">
    <source>
        <dbReference type="Pfam" id="PF21934"/>
    </source>
</evidence>
<organism evidence="3 4">
    <name type="scientific">Acetobacter farinalis</name>
    <dbReference type="NCBI Taxonomy" id="1260984"/>
    <lineage>
        <taxon>Bacteria</taxon>
        <taxon>Pseudomonadati</taxon>
        <taxon>Pseudomonadota</taxon>
        <taxon>Alphaproteobacteria</taxon>
        <taxon>Acetobacterales</taxon>
        <taxon>Acetobacteraceae</taxon>
        <taxon>Acetobacter</taxon>
    </lineage>
</organism>
<accession>A0ABT3Q798</accession>
<protein>
    <submittedName>
        <fullName evidence="3">Uncharacterized protein</fullName>
    </submittedName>
</protein>
<feature type="domain" description="YscD/Y4YQ C-terminal" evidence="2">
    <location>
        <begin position="74"/>
        <end position="125"/>
    </location>
</feature>
<feature type="domain" description="YscD-like Bon-like" evidence="1">
    <location>
        <begin position="2"/>
        <end position="63"/>
    </location>
</feature>
<evidence type="ECO:0000313" key="4">
    <source>
        <dbReference type="Proteomes" id="UP001526446"/>
    </source>
</evidence>
<sequence length="127" mass="13699">MQHALQEKLAAQHLSAVRVSATTDGAVIASGSAQPEQRALWSATKLWFDETYGTHALLLDHVSFTHVATRSPVQIAAVALGAAPYVIDMSGQRLPPGSVVEDGWIIDQILPDSILLHRGSEHLTVHF</sequence>
<dbReference type="InterPro" id="IPR057770">
    <property type="entry name" value="YscD/Y4YQ_C"/>
</dbReference>
<dbReference type="Pfam" id="PF21934">
    <property type="entry name" value="Yop-YscD_ppl_3rd"/>
    <property type="match status" value="1"/>
</dbReference>
<evidence type="ECO:0000313" key="3">
    <source>
        <dbReference type="EMBL" id="MCX2561156.1"/>
    </source>
</evidence>
<name>A0ABT3Q798_9PROT</name>
<keyword evidence="4" id="KW-1185">Reference proteome</keyword>
<dbReference type="InterPro" id="IPR053946">
    <property type="entry name" value="YscD_ppl_3rd"/>
</dbReference>
<evidence type="ECO:0000259" key="2">
    <source>
        <dbReference type="Pfam" id="PF23893"/>
    </source>
</evidence>
<dbReference type="EMBL" id="JAPIUX010000005">
    <property type="protein sequence ID" value="MCX2561156.1"/>
    <property type="molecule type" value="Genomic_DNA"/>
</dbReference>
<gene>
    <name evidence="3" type="ORF">OQ252_07065</name>
</gene>
<dbReference type="Pfam" id="PF23893">
    <property type="entry name" value="Y4YQ_C"/>
    <property type="match status" value="1"/>
</dbReference>
<dbReference type="RefSeq" id="WP_166121698.1">
    <property type="nucleotide sequence ID" value="NZ_JAPIUX010000005.1"/>
</dbReference>
<proteinExistence type="predicted"/>
<comment type="caution">
    <text evidence="3">The sequence shown here is derived from an EMBL/GenBank/DDBJ whole genome shotgun (WGS) entry which is preliminary data.</text>
</comment>